<keyword evidence="2" id="KW-0677">Repeat</keyword>
<keyword evidence="3" id="KW-0560">Oxidoreductase</keyword>
<dbReference type="RefSeq" id="XP_022670531.1">
    <property type="nucleotide sequence ID" value="XM_022814796.1"/>
</dbReference>
<comment type="similarity">
    <text evidence="5">Belongs to the nucleoredoxin family.</text>
</comment>
<sequence>MERFRAKNVTRGNLQFSVSDVAAKSQFIGLIFAAHSCPSCRNFLPFLEKFRSEIAPGNSFNVIFASYDKTLAGMQGLLKSYPEWYALPWNDPDILELADVYDIDGIPTLIILRQDLSLVTIHGRDDIMLYKHKTWQNWCDTKPPSATTSQQE</sequence>
<dbReference type="SUPFAM" id="SSF52833">
    <property type="entry name" value="Thioredoxin-like"/>
    <property type="match status" value="1"/>
</dbReference>
<name>A0A7M7KR93_VARDE</name>
<evidence type="ECO:0000313" key="9">
    <source>
        <dbReference type="EnsemblMetazoa" id="XP_022670531"/>
    </source>
</evidence>
<dbReference type="InterPro" id="IPR012336">
    <property type="entry name" value="Thioredoxin-like_fold"/>
</dbReference>
<dbReference type="GO" id="GO:0047134">
    <property type="term" value="F:protein-disulfide reductase [NAD(P)H] activity"/>
    <property type="evidence" value="ECO:0007669"/>
    <property type="project" value="UniProtKB-EC"/>
</dbReference>
<dbReference type="PANTHER" id="PTHR13871:SF103">
    <property type="entry name" value="THIOREDOXIN DOMAIN-CONTAINING PROTEIN"/>
    <property type="match status" value="1"/>
</dbReference>
<dbReference type="InterPro" id="IPR052259">
    <property type="entry name" value="Nucleoredoxin-like"/>
</dbReference>
<dbReference type="AlphaFoldDB" id="A0A7M7KR93"/>
<evidence type="ECO:0000256" key="1">
    <source>
        <dbReference type="ARBA" id="ARBA00012612"/>
    </source>
</evidence>
<feature type="domain" description="Thioredoxin" evidence="8">
    <location>
        <begin position="1"/>
        <end position="137"/>
    </location>
</feature>
<dbReference type="Pfam" id="PF13905">
    <property type="entry name" value="Thioredoxin_8"/>
    <property type="match status" value="1"/>
</dbReference>
<evidence type="ECO:0000256" key="7">
    <source>
        <dbReference type="ARBA" id="ARBA00047804"/>
    </source>
</evidence>
<dbReference type="OrthoDB" id="9440957at2759"/>
<keyword evidence="4" id="KW-0520">NAD</keyword>
<dbReference type="InterPro" id="IPR036249">
    <property type="entry name" value="Thioredoxin-like_sf"/>
</dbReference>
<dbReference type="Gene3D" id="3.40.30.10">
    <property type="entry name" value="Glutaredoxin"/>
    <property type="match status" value="1"/>
</dbReference>
<dbReference type="InterPro" id="IPR013766">
    <property type="entry name" value="Thioredoxin_domain"/>
</dbReference>
<dbReference type="KEGG" id="vde:111254196"/>
<proteinExistence type="inferred from homology"/>
<keyword evidence="10" id="KW-1185">Reference proteome</keyword>
<accession>A0A7M7KR93</accession>
<dbReference type="PROSITE" id="PS51352">
    <property type="entry name" value="THIOREDOXIN_2"/>
    <property type="match status" value="1"/>
</dbReference>
<evidence type="ECO:0000256" key="2">
    <source>
        <dbReference type="ARBA" id="ARBA00022737"/>
    </source>
</evidence>
<evidence type="ECO:0000313" key="10">
    <source>
        <dbReference type="Proteomes" id="UP000594260"/>
    </source>
</evidence>
<evidence type="ECO:0000256" key="5">
    <source>
        <dbReference type="ARBA" id="ARBA00025782"/>
    </source>
</evidence>
<organism evidence="9 10">
    <name type="scientific">Varroa destructor</name>
    <name type="common">Honeybee mite</name>
    <dbReference type="NCBI Taxonomy" id="109461"/>
    <lineage>
        <taxon>Eukaryota</taxon>
        <taxon>Metazoa</taxon>
        <taxon>Ecdysozoa</taxon>
        <taxon>Arthropoda</taxon>
        <taxon>Chelicerata</taxon>
        <taxon>Arachnida</taxon>
        <taxon>Acari</taxon>
        <taxon>Parasitiformes</taxon>
        <taxon>Mesostigmata</taxon>
        <taxon>Gamasina</taxon>
        <taxon>Dermanyssoidea</taxon>
        <taxon>Varroidae</taxon>
        <taxon>Varroa</taxon>
    </lineage>
</organism>
<protein>
    <recommendedName>
        <fullName evidence="1">protein-disulfide reductase</fullName>
        <ecNumber evidence="1">1.8.1.8</ecNumber>
    </recommendedName>
</protein>
<dbReference type="InParanoid" id="A0A7M7KR93"/>
<reference evidence="9" key="1">
    <citation type="submission" date="2021-01" db="UniProtKB">
        <authorList>
            <consortium name="EnsemblMetazoa"/>
        </authorList>
    </citation>
    <scope>IDENTIFICATION</scope>
</reference>
<dbReference type="Proteomes" id="UP000594260">
    <property type="component" value="Unplaced"/>
</dbReference>
<dbReference type="EC" id="1.8.1.8" evidence="1"/>
<dbReference type="GeneID" id="111254196"/>
<evidence type="ECO:0000256" key="6">
    <source>
        <dbReference type="ARBA" id="ARBA00047388"/>
    </source>
</evidence>
<dbReference type="PANTHER" id="PTHR13871">
    <property type="entry name" value="THIOREDOXIN"/>
    <property type="match status" value="1"/>
</dbReference>
<comment type="catalytic activity">
    <reaction evidence="7">
        <text>[protein]-dithiol + NADP(+) = [protein]-disulfide + NADPH + H(+)</text>
        <dbReference type="Rhea" id="RHEA:18753"/>
        <dbReference type="Rhea" id="RHEA-COMP:10593"/>
        <dbReference type="Rhea" id="RHEA-COMP:10594"/>
        <dbReference type="ChEBI" id="CHEBI:15378"/>
        <dbReference type="ChEBI" id="CHEBI:29950"/>
        <dbReference type="ChEBI" id="CHEBI:50058"/>
        <dbReference type="ChEBI" id="CHEBI:57783"/>
        <dbReference type="ChEBI" id="CHEBI:58349"/>
        <dbReference type="EC" id="1.8.1.8"/>
    </reaction>
</comment>
<evidence type="ECO:0000256" key="4">
    <source>
        <dbReference type="ARBA" id="ARBA00023027"/>
    </source>
</evidence>
<comment type="catalytic activity">
    <reaction evidence="6">
        <text>[protein]-dithiol + NAD(+) = [protein]-disulfide + NADH + H(+)</text>
        <dbReference type="Rhea" id="RHEA:18749"/>
        <dbReference type="Rhea" id="RHEA-COMP:10593"/>
        <dbReference type="Rhea" id="RHEA-COMP:10594"/>
        <dbReference type="ChEBI" id="CHEBI:15378"/>
        <dbReference type="ChEBI" id="CHEBI:29950"/>
        <dbReference type="ChEBI" id="CHEBI:50058"/>
        <dbReference type="ChEBI" id="CHEBI:57540"/>
        <dbReference type="ChEBI" id="CHEBI:57945"/>
        <dbReference type="EC" id="1.8.1.8"/>
    </reaction>
</comment>
<evidence type="ECO:0000259" key="8">
    <source>
        <dbReference type="PROSITE" id="PS51352"/>
    </source>
</evidence>
<evidence type="ECO:0000256" key="3">
    <source>
        <dbReference type="ARBA" id="ARBA00023002"/>
    </source>
</evidence>
<dbReference type="EnsemblMetazoa" id="XM_022814796">
    <property type="protein sequence ID" value="XP_022670531"/>
    <property type="gene ID" value="LOC111254196"/>
</dbReference>